<keyword evidence="6" id="KW-1185">Reference proteome</keyword>
<gene>
    <name evidence="5" type="ORF">LMG28138_03194</name>
</gene>
<evidence type="ECO:0000313" key="5">
    <source>
        <dbReference type="EMBL" id="CAB3791600.1"/>
    </source>
</evidence>
<dbReference type="Pfam" id="PF02826">
    <property type="entry name" value="2-Hacid_dh_C"/>
    <property type="match status" value="1"/>
</dbReference>
<accession>A0A6S7BAK1</accession>
<reference evidence="5 6" key="1">
    <citation type="submission" date="2020-04" db="EMBL/GenBank/DDBJ databases">
        <authorList>
            <person name="De Canck E."/>
        </authorList>
    </citation>
    <scope>NUCLEOTIDE SEQUENCE [LARGE SCALE GENOMIC DNA]</scope>
    <source>
        <strain evidence="5 6">LMG 28138</strain>
    </source>
</reference>
<dbReference type="EC" id="1.17.1.9" evidence="5"/>
<dbReference type="Gene3D" id="3.40.50.720">
    <property type="entry name" value="NAD(P)-binding Rossmann-like Domain"/>
    <property type="match status" value="2"/>
</dbReference>
<feature type="domain" description="D-isomer specific 2-hydroxyacid dehydrogenase NAD-binding" evidence="4">
    <location>
        <begin position="120"/>
        <end position="297"/>
    </location>
</feature>
<dbReference type="Proteomes" id="UP000494115">
    <property type="component" value="Unassembled WGS sequence"/>
</dbReference>
<evidence type="ECO:0000259" key="4">
    <source>
        <dbReference type="Pfam" id="PF02826"/>
    </source>
</evidence>
<name>A0A6S7BAK1_9BURK</name>
<evidence type="ECO:0000256" key="3">
    <source>
        <dbReference type="ARBA" id="ARBA00023027"/>
    </source>
</evidence>
<dbReference type="SUPFAM" id="SSF51735">
    <property type="entry name" value="NAD(P)-binding Rossmann-fold domains"/>
    <property type="match status" value="1"/>
</dbReference>
<organism evidence="5 6">
    <name type="scientific">Pararobbsia alpina</name>
    <dbReference type="NCBI Taxonomy" id="621374"/>
    <lineage>
        <taxon>Bacteria</taxon>
        <taxon>Pseudomonadati</taxon>
        <taxon>Pseudomonadota</taxon>
        <taxon>Betaproteobacteria</taxon>
        <taxon>Burkholderiales</taxon>
        <taxon>Burkholderiaceae</taxon>
        <taxon>Pararobbsia</taxon>
    </lineage>
</organism>
<dbReference type="InterPro" id="IPR050857">
    <property type="entry name" value="D-2-hydroxyacid_DH"/>
</dbReference>
<dbReference type="GO" id="GO:0051287">
    <property type="term" value="F:NAD binding"/>
    <property type="evidence" value="ECO:0007669"/>
    <property type="project" value="InterPro"/>
</dbReference>
<dbReference type="PANTHER" id="PTHR42789">
    <property type="entry name" value="D-ISOMER SPECIFIC 2-HYDROXYACID DEHYDROGENASE FAMILY PROTEIN (AFU_ORTHOLOGUE AFUA_6G10090)"/>
    <property type="match status" value="1"/>
</dbReference>
<keyword evidence="2 5" id="KW-0560">Oxidoreductase</keyword>
<dbReference type="AlphaFoldDB" id="A0A6S7BAK1"/>
<sequence length="346" mass="37370">MATPESKPRHIFLAPAPRAVADIFDADDLARLKALGTLTIHEDGPVTDTVFDKHAAHADIMIGQFDLPAERLAKASSLRAVFNVEGNFLANVDYAECFRKGVRVLNISPVFAEPVAEAALGMAIDLARGISRSDRYFRAGTERYGLEANREAFTLYRQDIGFIGMGDLGRAILPLLRPFGAHVRAYDPWLPAMWIESTGCEPASLETVLRTSKVVFVVAGVTSENQGFLGAKEFSMMPEGAALVLVSRAGVVDFDAMLDFAAKGRIRVATDVFPEEPVSPTHRARSIDHMVLSPHAAGALDGALREIGKRVVADAELIARGLPSAMCKVAQPETVALFRSKPVSKS</sequence>
<dbReference type="SUPFAM" id="SSF52283">
    <property type="entry name" value="Formate/glycerate dehydrogenase catalytic domain-like"/>
    <property type="match status" value="1"/>
</dbReference>
<evidence type="ECO:0000256" key="1">
    <source>
        <dbReference type="ARBA" id="ARBA00005854"/>
    </source>
</evidence>
<dbReference type="RefSeq" id="WP_175105727.1">
    <property type="nucleotide sequence ID" value="NZ_CADIKM010000014.1"/>
</dbReference>
<evidence type="ECO:0000313" key="6">
    <source>
        <dbReference type="Proteomes" id="UP000494115"/>
    </source>
</evidence>
<keyword evidence="3" id="KW-0520">NAD</keyword>
<proteinExistence type="inferred from homology"/>
<dbReference type="CDD" id="cd12167">
    <property type="entry name" value="2-Hacid_dh_8"/>
    <property type="match status" value="1"/>
</dbReference>
<evidence type="ECO:0000256" key="2">
    <source>
        <dbReference type="ARBA" id="ARBA00023002"/>
    </source>
</evidence>
<dbReference type="InterPro" id="IPR036291">
    <property type="entry name" value="NAD(P)-bd_dom_sf"/>
</dbReference>
<comment type="similarity">
    <text evidence="1">Belongs to the D-isomer specific 2-hydroxyacid dehydrogenase family.</text>
</comment>
<protein>
    <submittedName>
        <fullName evidence="5">Formate dehydrogenase, mitochondrial</fullName>
        <ecNumber evidence="5">1.17.1.9</ecNumber>
    </submittedName>
</protein>
<dbReference type="EMBL" id="CADIKM010000014">
    <property type="protein sequence ID" value="CAB3791600.1"/>
    <property type="molecule type" value="Genomic_DNA"/>
</dbReference>
<dbReference type="GO" id="GO:0008863">
    <property type="term" value="F:formate dehydrogenase (NAD+) activity"/>
    <property type="evidence" value="ECO:0007669"/>
    <property type="project" value="UniProtKB-EC"/>
</dbReference>
<dbReference type="PANTHER" id="PTHR42789:SF1">
    <property type="entry name" value="D-ISOMER SPECIFIC 2-HYDROXYACID DEHYDROGENASE FAMILY PROTEIN (AFU_ORTHOLOGUE AFUA_6G10090)"/>
    <property type="match status" value="1"/>
</dbReference>
<dbReference type="InterPro" id="IPR006140">
    <property type="entry name" value="D-isomer_DH_NAD-bd"/>
</dbReference>